<keyword evidence="3" id="KW-1185">Reference proteome</keyword>
<organism evidence="2 3">
    <name type="scientific">Paxillus rubicundulus Ve08.2h10</name>
    <dbReference type="NCBI Taxonomy" id="930991"/>
    <lineage>
        <taxon>Eukaryota</taxon>
        <taxon>Fungi</taxon>
        <taxon>Dikarya</taxon>
        <taxon>Basidiomycota</taxon>
        <taxon>Agaricomycotina</taxon>
        <taxon>Agaricomycetes</taxon>
        <taxon>Agaricomycetidae</taxon>
        <taxon>Boletales</taxon>
        <taxon>Paxilineae</taxon>
        <taxon>Paxillaceae</taxon>
        <taxon>Paxillus</taxon>
    </lineage>
</organism>
<proteinExistence type="predicted"/>
<evidence type="ECO:0000256" key="1">
    <source>
        <dbReference type="SAM" id="MobiDB-lite"/>
    </source>
</evidence>
<feature type="region of interest" description="Disordered" evidence="1">
    <location>
        <begin position="182"/>
        <end position="210"/>
    </location>
</feature>
<feature type="compositionally biased region" description="Polar residues" evidence="1">
    <location>
        <begin position="188"/>
        <end position="203"/>
    </location>
</feature>
<reference evidence="2 3" key="1">
    <citation type="submission" date="2014-04" db="EMBL/GenBank/DDBJ databases">
        <authorList>
            <consortium name="DOE Joint Genome Institute"/>
            <person name="Kuo A."/>
            <person name="Kohler A."/>
            <person name="Jargeat P."/>
            <person name="Nagy L.G."/>
            <person name="Floudas D."/>
            <person name="Copeland A."/>
            <person name="Barry K.W."/>
            <person name="Cichocki N."/>
            <person name="Veneault-Fourrey C."/>
            <person name="LaButti K."/>
            <person name="Lindquist E.A."/>
            <person name="Lipzen A."/>
            <person name="Lundell T."/>
            <person name="Morin E."/>
            <person name="Murat C."/>
            <person name="Sun H."/>
            <person name="Tunlid A."/>
            <person name="Henrissat B."/>
            <person name="Grigoriev I.V."/>
            <person name="Hibbett D.S."/>
            <person name="Martin F."/>
            <person name="Nordberg H.P."/>
            <person name="Cantor M.N."/>
            <person name="Hua S.X."/>
        </authorList>
    </citation>
    <scope>NUCLEOTIDE SEQUENCE [LARGE SCALE GENOMIC DNA]</scope>
    <source>
        <strain evidence="2 3">Ve08.2h10</strain>
    </source>
</reference>
<dbReference type="HOGENOM" id="CLU_071342_0_0_1"/>
<reference evidence="3" key="2">
    <citation type="submission" date="2015-01" db="EMBL/GenBank/DDBJ databases">
        <title>Evolutionary Origins and Diversification of the Mycorrhizal Mutualists.</title>
        <authorList>
            <consortium name="DOE Joint Genome Institute"/>
            <consortium name="Mycorrhizal Genomics Consortium"/>
            <person name="Kohler A."/>
            <person name="Kuo A."/>
            <person name="Nagy L.G."/>
            <person name="Floudas D."/>
            <person name="Copeland A."/>
            <person name="Barry K.W."/>
            <person name="Cichocki N."/>
            <person name="Veneault-Fourrey C."/>
            <person name="LaButti K."/>
            <person name="Lindquist E.A."/>
            <person name="Lipzen A."/>
            <person name="Lundell T."/>
            <person name="Morin E."/>
            <person name="Murat C."/>
            <person name="Riley R."/>
            <person name="Ohm R."/>
            <person name="Sun H."/>
            <person name="Tunlid A."/>
            <person name="Henrissat B."/>
            <person name="Grigoriev I.V."/>
            <person name="Hibbett D.S."/>
            <person name="Martin F."/>
        </authorList>
    </citation>
    <scope>NUCLEOTIDE SEQUENCE [LARGE SCALE GENOMIC DNA]</scope>
    <source>
        <strain evidence="3">Ve08.2h10</strain>
    </source>
</reference>
<gene>
    <name evidence="2" type="ORF">PAXRUDRAFT_11497</name>
</gene>
<feature type="compositionally biased region" description="Polar residues" evidence="1">
    <location>
        <begin position="100"/>
        <end position="117"/>
    </location>
</feature>
<dbReference type="InParanoid" id="A0A0D0E3B7"/>
<dbReference type="AlphaFoldDB" id="A0A0D0E3B7"/>
<evidence type="ECO:0000313" key="2">
    <source>
        <dbReference type="EMBL" id="KIK95349.1"/>
    </source>
</evidence>
<dbReference type="Proteomes" id="UP000054538">
    <property type="component" value="Unassembled WGS sequence"/>
</dbReference>
<name>A0A0D0E3B7_9AGAM</name>
<dbReference type="EMBL" id="KN825047">
    <property type="protein sequence ID" value="KIK95349.1"/>
    <property type="molecule type" value="Genomic_DNA"/>
</dbReference>
<sequence length="273" mass="29764">MTQDIRFNSFGIPYVVEFENVSFVPQHRIHDSRSKHPYNDPSVSSFSEPGLPYFTTPSPSSSTSSFCHIESPPPAPRFPSLHRSFSLRSASSLFRLKPRGSSSHLSSTRPIPSQSLNVSSNVLPTWSAPEHTKPLPPTPHLKFSDGQSDGLYIQFASPQNPSHMGRKDKLVHLQKTINTAVLDAGMNSPPQNTDSQEPSNGEKPSQKNRGYRTHGALYCGTYGQMMAALEGAGLYATPCMEAGLSGSTRLGALFVARHNGASGIELRKITLWG</sequence>
<accession>A0A0D0E3B7</accession>
<feature type="region of interest" description="Disordered" evidence="1">
    <location>
        <begin position="98"/>
        <end position="117"/>
    </location>
</feature>
<feature type="region of interest" description="Disordered" evidence="1">
    <location>
        <begin position="124"/>
        <end position="146"/>
    </location>
</feature>
<dbReference type="OrthoDB" id="3262301at2759"/>
<protein>
    <submittedName>
        <fullName evidence="2">Uncharacterized protein</fullName>
    </submittedName>
</protein>
<evidence type="ECO:0000313" key="3">
    <source>
        <dbReference type="Proteomes" id="UP000054538"/>
    </source>
</evidence>